<evidence type="ECO:0000256" key="5">
    <source>
        <dbReference type="ARBA" id="ARBA00023014"/>
    </source>
</evidence>
<dbReference type="PANTHER" id="PTHR46509">
    <property type="entry name" value="PHOSPHOADENOSINE PHOSPHOSULFATE REDUCTASE"/>
    <property type="match status" value="1"/>
</dbReference>
<keyword evidence="15" id="KW-1185">Reference proteome</keyword>
<reference evidence="14 15" key="1">
    <citation type="journal article" date="2015" name="Stand. Genomic Sci.">
        <title>High quality draft genome sequence of the moderately halophilic bacterium Pontibacillus yanchengensis Y32(T) and comparison among Pontibacillus genomes.</title>
        <authorList>
            <person name="Huang J."/>
            <person name="Qiao Z.X."/>
            <person name="Tang J.W."/>
            <person name="Wang G."/>
        </authorList>
    </citation>
    <scope>NUCLEOTIDE SEQUENCE [LARGE SCALE GENOMIC DNA]</scope>
    <source>
        <strain evidence="14 15">Y32</strain>
    </source>
</reference>
<evidence type="ECO:0000256" key="7">
    <source>
        <dbReference type="ARBA" id="ARBA00024327"/>
    </source>
</evidence>
<evidence type="ECO:0000256" key="10">
    <source>
        <dbReference type="ARBA" id="ARBA00030894"/>
    </source>
</evidence>
<protein>
    <recommendedName>
        <fullName evidence="9 12">Adenosine 5'-phosphosulfate reductase</fullName>
        <shortName evidence="12">APS reductase</shortName>
        <ecNumber evidence="8 12">1.8.4.10</ecNumber>
    </recommendedName>
    <alternativeName>
        <fullName evidence="11 12">5'-adenylylsulfate reductase</fullName>
    </alternativeName>
    <alternativeName>
        <fullName evidence="10 12">Thioredoxin-dependent 5'-adenylylsulfate reductase</fullName>
    </alternativeName>
</protein>
<dbReference type="InterPro" id="IPR014729">
    <property type="entry name" value="Rossmann-like_a/b/a_fold"/>
</dbReference>
<dbReference type="GO" id="GO:0004604">
    <property type="term" value="F:phosphoadenylyl-sulfate reductase (thioredoxin) activity"/>
    <property type="evidence" value="ECO:0007669"/>
    <property type="project" value="UniProtKB-UniRule"/>
</dbReference>
<feature type="domain" description="Phosphoadenosine phosphosulphate reductase" evidence="13">
    <location>
        <begin position="42"/>
        <end position="212"/>
    </location>
</feature>
<evidence type="ECO:0000256" key="6">
    <source>
        <dbReference type="ARBA" id="ARBA00024298"/>
    </source>
</evidence>
<dbReference type="NCBIfam" id="TIGR00434">
    <property type="entry name" value="cysH"/>
    <property type="match status" value="1"/>
</dbReference>
<evidence type="ECO:0000256" key="9">
    <source>
        <dbReference type="ARBA" id="ARBA00029514"/>
    </source>
</evidence>
<keyword evidence="5 12" id="KW-0411">Iron-sulfur</keyword>
<evidence type="ECO:0000256" key="1">
    <source>
        <dbReference type="ARBA" id="ARBA00009732"/>
    </source>
</evidence>
<dbReference type="OrthoDB" id="9772604at2"/>
<evidence type="ECO:0000313" key="15">
    <source>
        <dbReference type="Proteomes" id="UP000030147"/>
    </source>
</evidence>
<dbReference type="SUPFAM" id="SSF52402">
    <property type="entry name" value="Adenine nucleotide alpha hydrolases-like"/>
    <property type="match status" value="1"/>
</dbReference>
<keyword evidence="3 12" id="KW-0560">Oxidoreductase</keyword>
<dbReference type="InterPro" id="IPR004511">
    <property type="entry name" value="PAPS/APS_Rdtase"/>
</dbReference>
<dbReference type="AlphaFoldDB" id="A0A0A2TET7"/>
<dbReference type="NCBIfam" id="TIGR02055">
    <property type="entry name" value="APS_reductase"/>
    <property type="match status" value="1"/>
</dbReference>
<dbReference type="Pfam" id="PF01507">
    <property type="entry name" value="PAPS_reduct"/>
    <property type="match status" value="1"/>
</dbReference>
<evidence type="ECO:0000256" key="12">
    <source>
        <dbReference type="HAMAP-Rule" id="MF_00063"/>
    </source>
</evidence>
<dbReference type="RefSeq" id="WP_036819390.1">
    <property type="nucleotide sequence ID" value="NZ_AVBF01000026.1"/>
</dbReference>
<dbReference type="Gene3D" id="3.40.50.620">
    <property type="entry name" value="HUPs"/>
    <property type="match status" value="1"/>
</dbReference>
<dbReference type="InterPro" id="IPR002500">
    <property type="entry name" value="PAPS_reduct_dom"/>
</dbReference>
<feature type="binding site" evidence="12">
    <location>
        <position position="125"/>
    </location>
    <ligand>
        <name>[4Fe-4S] cluster</name>
        <dbReference type="ChEBI" id="CHEBI:49883"/>
    </ligand>
</feature>
<comment type="cofactor">
    <cofactor evidence="12">
        <name>[4Fe-4S] cluster</name>
        <dbReference type="ChEBI" id="CHEBI:49883"/>
    </cofactor>
    <text evidence="12">Binds 1 [4Fe-4S] cluster per subunit.</text>
</comment>
<evidence type="ECO:0000256" key="3">
    <source>
        <dbReference type="ARBA" id="ARBA00023002"/>
    </source>
</evidence>
<dbReference type="GO" id="GO:0019379">
    <property type="term" value="P:sulfate assimilation, phosphoadenylyl sulfate reduction by phosphoadenylyl-sulfate reductase (thioredoxin)"/>
    <property type="evidence" value="ECO:0007669"/>
    <property type="project" value="UniProtKB-UniRule"/>
</dbReference>
<dbReference type="PIRSF" id="PIRSF000857">
    <property type="entry name" value="PAPS_reductase"/>
    <property type="match status" value="1"/>
</dbReference>
<organism evidence="14 15">
    <name type="scientific">Pontibacillus yanchengensis Y32</name>
    <dbReference type="NCBI Taxonomy" id="1385514"/>
    <lineage>
        <taxon>Bacteria</taxon>
        <taxon>Bacillati</taxon>
        <taxon>Bacillota</taxon>
        <taxon>Bacilli</taxon>
        <taxon>Bacillales</taxon>
        <taxon>Bacillaceae</taxon>
        <taxon>Pontibacillus</taxon>
    </lineage>
</organism>
<feature type="binding site" evidence="12">
    <location>
        <position position="124"/>
    </location>
    <ligand>
        <name>[4Fe-4S] cluster</name>
        <dbReference type="ChEBI" id="CHEBI:49883"/>
    </ligand>
</feature>
<evidence type="ECO:0000313" key="14">
    <source>
        <dbReference type="EMBL" id="KGP72631.1"/>
    </source>
</evidence>
<dbReference type="HAMAP" id="MF_00063">
    <property type="entry name" value="CysH"/>
    <property type="match status" value="1"/>
</dbReference>
<evidence type="ECO:0000259" key="13">
    <source>
        <dbReference type="Pfam" id="PF01507"/>
    </source>
</evidence>
<dbReference type="Proteomes" id="UP000030147">
    <property type="component" value="Unassembled WGS sequence"/>
</dbReference>
<dbReference type="eggNOG" id="COG0175">
    <property type="taxonomic scope" value="Bacteria"/>
</dbReference>
<comment type="caution">
    <text evidence="14">The sequence shown here is derived from an EMBL/GenBank/DDBJ whole genome shotgun (WGS) entry which is preliminary data.</text>
</comment>
<dbReference type="GO" id="GO:0005737">
    <property type="term" value="C:cytoplasm"/>
    <property type="evidence" value="ECO:0007669"/>
    <property type="project" value="UniProtKB-SubCell"/>
</dbReference>
<dbReference type="InterPro" id="IPR011798">
    <property type="entry name" value="APS_reductase"/>
</dbReference>
<dbReference type="NCBIfam" id="NF002537">
    <property type="entry name" value="PRK02090.1"/>
    <property type="match status" value="1"/>
</dbReference>
<dbReference type="CDD" id="cd23945">
    <property type="entry name" value="PAPS_reductase"/>
    <property type="match status" value="1"/>
</dbReference>
<dbReference type="EMBL" id="AVBF01000026">
    <property type="protein sequence ID" value="KGP72631.1"/>
    <property type="molecule type" value="Genomic_DNA"/>
</dbReference>
<proteinExistence type="inferred from homology"/>
<dbReference type="STRING" id="1385514.N782_11215"/>
<keyword evidence="12" id="KW-0479">Metal-binding</keyword>
<feature type="binding site" evidence="12">
    <location>
        <position position="207"/>
    </location>
    <ligand>
        <name>[4Fe-4S] cluster</name>
        <dbReference type="ChEBI" id="CHEBI:49883"/>
    </ligand>
</feature>
<gene>
    <name evidence="12" type="primary">cysH</name>
    <name evidence="14" type="ORF">N782_11215</name>
</gene>
<evidence type="ECO:0000256" key="4">
    <source>
        <dbReference type="ARBA" id="ARBA00023004"/>
    </source>
</evidence>
<dbReference type="GO" id="GO:0070814">
    <property type="term" value="P:hydrogen sulfide biosynthetic process"/>
    <property type="evidence" value="ECO:0007669"/>
    <property type="project" value="UniProtKB-UniRule"/>
</dbReference>
<feature type="active site" description="Nucleophile; cysteine thiosulfonate intermediate" evidence="12">
    <location>
        <position position="233"/>
    </location>
</feature>
<evidence type="ECO:0000256" key="2">
    <source>
        <dbReference type="ARBA" id="ARBA00022490"/>
    </source>
</evidence>
<dbReference type="GO" id="GO:0046872">
    <property type="term" value="F:metal ion binding"/>
    <property type="evidence" value="ECO:0007669"/>
    <property type="project" value="UniProtKB-KW"/>
</dbReference>
<dbReference type="PANTHER" id="PTHR46509:SF1">
    <property type="entry name" value="PHOSPHOADENOSINE PHOSPHOSULFATE REDUCTASE"/>
    <property type="match status" value="1"/>
</dbReference>
<comment type="catalytic activity">
    <reaction evidence="12">
        <text>[thioredoxin]-disulfide + sulfite + AMP + 2 H(+) = adenosine 5'-phosphosulfate + [thioredoxin]-dithiol</text>
        <dbReference type="Rhea" id="RHEA:21976"/>
        <dbReference type="Rhea" id="RHEA-COMP:10698"/>
        <dbReference type="Rhea" id="RHEA-COMP:10700"/>
        <dbReference type="ChEBI" id="CHEBI:15378"/>
        <dbReference type="ChEBI" id="CHEBI:17359"/>
        <dbReference type="ChEBI" id="CHEBI:29950"/>
        <dbReference type="ChEBI" id="CHEBI:50058"/>
        <dbReference type="ChEBI" id="CHEBI:58243"/>
        <dbReference type="ChEBI" id="CHEBI:456215"/>
        <dbReference type="EC" id="1.8.4.10"/>
    </reaction>
</comment>
<comment type="subcellular location">
    <subcellularLocation>
        <location evidence="12">Cytoplasm</location>
    </subcellularLocation>
</comment>
<feature type="binding site" evidence="12">
    <location>
        <position position="210"/>
    </location>
    <ligand>
        <name>[4Fe-4S] cluster</name>
        <dbReference type="ChEBI" id="CHEBI:49883"/>
    </ligand>
</feature>
<evidence type="ECO:0000256" key="11">
    <source>
        <dbReference type="ARBA" id="ARBA00032041"/>
    </source>
</evidence>
<dbReference type="FunFam" id="3.40.50.620:FF:000095">
    <property type="entry name" value="Phosphoadenosine phosphosulfate reductase"/>
    <property type="match status" value="1"/>
</dbReference>
<sequence>MTTTVTHENWESSEKPVFDIMTPTKGAQEVLEWSYHHYGDDIVYACSFGVEGMVMIDLIARVKPTARIIFLDTEIHFKETYELIDRVKERYPELQIKMVKPHLTLDEQAEEHGDALWERNPNKCCNIRKIIPLEKELSQEEAWISGLRREQSPSRASTDFLNKDDKFKAVKVCPLIHWTWQDIWNYVRKEDLPYNPLHEQGYPSIGCSVCTAKVTDSGDSRAGRWANTDKTECGLHSDS</sequence>
<dbReference type="GO" id="GO:0019344">
    <property type="term" value="P:cysteine biosynthetic process"/>
    <property type="evidence" value="ECO:0007669"/>
    <property type="project" value="InterPro"/>
</dbReference>
<comment type="function">
    <text evidence="6 12">Catalyzes the formation of sulfite from adenosine 5'-phosphosulfate (APS) using thioredoxin as an electron donor.</text>
</comment>
<comment type="similarity">
    <text evidence="1 12">Belongs to the PAPS reductase family. CysH subfamily.</text>
</comment>
<accession>A0A0A2TET7</accession>
<dbReference type="EC" id="1.8.4.10" evidence="8 12"/>
<dbReference type="GO" id="GO:0051539">
    <property type="term" value="F:4 iron, 4 sulfur cluster binding"/>
    <property type="evidence" value="ECO:0007669"/>
    <property type="project" value="UniProtKB-UniRule"/>
</dbReference>
<name>A0A0A2TET7_9BACI</name>
<keyword evidence="4 12" id="KW-0408">Iron</keyword>
<comment type="pathway">
    <text evidence="7 12">Sulfur metabolism; hydrogen sulfide biosynthesis; sulfite from sulfate.</text>
</comment>
<dbReference type="GO" id="GO:0043866">
    <property type="term" value="F:adenylyl-sulfate reductase (thioredoxin) activity"/>
    <property type="evidence" value="ECO:0007669"/>
    <property type="project" value="UniProtKB-EC"/>
</dbReference>
<evidence type="ECO:0000256" key="8">
    <source>
        <dbReference type="ARBA" id="ARBA00024386"/>
    </source>
</evidence>
<keyword evidence="2 12" id="KW-0963">Cytoplasm</keyword>